<dbReference type="EMBL" id="JABXWD010000021">
    <property type="protein sequence ID" value="MBV6340399.1"/>
    <property type="molecule type" value="Genomic_DNA"/>
</dbReference>
<evidence type="ECO:0000313" key="4">
    <source>
        <dbReference type="EMBL" id="MBV6340399.1"/>
    </source>
</evidence>
<accession>A0ABS6RUT3</accession>
<proteinExistence type="predicted"/>
<dbReference type="PANTHER" id="PTHR30004">
    <property type="entry name" value="4-HYDROXYTHREONINE-4-PHOSPHATE DEHYDROGENASE"/>
    <property type="match status" value="1"/>
</dbReference>
<dbReference type="GO" id="GO:0050570">
    <property type="term" value="F:4-hydroxythreonine-4-phosphate dehydrogenase activity"/>
    <property type="evidence" value="ECO:0007669"/>
    <property type="project" value="UniProtKB-EC"/>
</dbReference>
<evidence type="ECO:0000256" key="3">
    <source>
        <dbReference type="ARBA" id="ARBA00023027"/>
    </source>
</evidence>
<name>A0ABS6RUT3_9BACT</name>
<reference evidence="4 5" key="1">
    <citation type="journal article" date="2020" name="J Geophys Res Biogeosci">
        <title>Magnetotaxis as an Adaptation to Enable Bacterial Shuttling of Microbial Sulfur and Sulfur Cycling Across Aquatic Oxic#Anoxic Interfaces.</title>
        <authorList>
            <person name="Li J."/>
            <person name="Liu P."/>
            <person name="Wang J."/>
            <person name="Roberts A.P."/>
            <person name="Pan Y."/>
        </authorList>
    </citation>
    <scope>NUCLEOTIDE SEQUENCE [LARGE SCALE GENOMIC DNA]</scope>
    <source>
        <strain evidence="4 5">MYR-1_YQ</strain>
    </source>
</reference>
<keyword evidence="3" id="KW-0520">NAD</keyword>
<comment type="caution">
    <text evidence="4">The sequence shown here is derived from an EMBL/GenBank/DDBJ whole genome shotgun (WGS) entry which is preliminary data.</text>
</comment>
<dbReference type="RefSeq" id="WP_218251019.1">
    <property type="nucleotide sequence ID" value="NZ_JABXWD010000021.1"/>
</dbReference>
<dbReference type="PANTHER" id="PTHR30004:SF6">
    <property type="entry name" value="D-THREONATE 4-PHOSPHATE DEHYDROGENASE"/>
    <property type="match status" value="1"/>
</dbReference>
<dbReference type="InterPro" id="IPR005255">
    <property type="entry name" value="PdxA_fam"/>
</dbReference>
<dbReference type="EC" id="1.1.1.262" evidence="4"/>
<sequence>MTLGDPGGVGPEVALKAYTQLADRQLVFVGDTGIVRKALELIGLKRNINDISSTNEADFRADVVNVLSTNTLEANVVSAPTAQGGRASAACIKRAVDMILSGDAHALVTAPISKEALKLAGVDFSGHTELLAHLTSTTEYAMMLCGGPLRVILVTIHVPLKDVPTLITTQRVLKTIRLASKAARMFGLPAPRIAVAGVNPHAGEAGILGSEEDRDILPAIRQAQAEGIPVTGPYPPDTVFHRAYKGELDIIVCMYHDQGLIPLKMIAFDTGVNITIGLPFVRTSPDHGTAFDIAWKGIAGCNSMVEAITMAFELDV</sequence>
<dbReference type="Gene3D" id="3.40.718.10">
    <property type="entry name" value="Isopropylmalate Dehydrogenase"/>
    <property type="match status" value="1"/>
</dbReference>
<evidence type="ECO:0000256" key="2">
    <source>
        <dbReference type="ARBA" id="ARBA00023002"/>
    </source>
</evidence>
<gene>
    <name evidence="4" type="primary">pdxA</name>
    <name evidence="4" type="ORF">HWQ67_02260</name>
</gene>
<evidence type="ECO:0000313" key="5">
    <source>
        <dbReference type="Proteomes" id="UP001196980"/>
    </source>
</evidence>
<dbReference type="Proteomes" id="UP001196980">
    <property type="component" value="Unassembled WGS sequence"/>
</dbReference>
<keyword evidence="2 4" id="KW-0560">Oxidoreductase</keyword>
<dbReference type="SUPFAM" id="SSF53659">
    <property type="entry name" value="Isocitrate/Isopropylmalate dehydrogenase-like"/>
    <property type="match status" value="1"/>
</dbReference>
<organism evidence="4 5">
    <name type="scientific">Candidatus Magnetobacterium casense</name>
    <dbReference type="NCBI Taxonomy" id="1455061"/>
    <lineage>
        <taxon>Bacteria</taxon>
        <taxon>Pseudomonadati</taxon>
        <taxon>Nitrospirota</taxon>
        <taxon>Thermodesulfovibrionia</taxon>
        <taxon>Thermodesulfovibrionales</taxon>
        <taxon>Candidatus Magnetobacteriaceae</taxon>
        <taxon>Candidatus Magnetobacterium</taxon>
    </lineage>
</organism>
<evidence type="ECO:0000256" key="1">
    <source>
        <dbReference type="ARBA" id="ARBA00022723"/>
    </source>
</evidence>
<dbReference type="NCBIfam" id="TIGR00557">
    <property type="entry name" value="pdxA"/>
    <property type="match status" value="1"/>
</dbReference>
<dbReference type="Pfam" id="PF04166">
    <property type="entry name" value="PdxA"/>
    <property type="match status" value="1"/>
</dbReference>
<keyword evidence="5" id="KW-1185">Reference proteome</keyword>
<protein>
    <submittedName>
        <fullName evidence="4">4-hydroxythreonine-4-phosphate dehydrogenase PdxA</fullName>
        <ecNumber evidence="4">1.1.1.262</ecNumber>
    </submittedName>
</protein>
<keyword evidence="1" id="KW-0479">Metal-binding</keyword>